<sequence length="247" mass="26605">MTPLLEWVRNRPDGDLQSGRTTEVLKIVAERLDAFGPDWTTSVDGSRLTGTGSWVVALRDNHTEHDEHLDLDFVLNVDRPAETTISDCVTGYGATARDAWQQGVGVWATLTAAAVVELMRPANEFADHYHGNDPGGFLGWHTISAGFVGFGRGEPEALARWATDNPLIPQLSSVVSGGLDRGHLNGVKILFGGVAGAEVAEVRINGREHPESGRALLALPWPRPAEPVFARTFALLVHPETDACGQS</sequence>
<reference evidence="1" key="1">
    <citation type="submission" date="2020-10" db="EMBL/GenBank/DDBJ databases">
        <title>Sequencing the genomes of 1000 actinobacteria strains.</title>
        <authorList>
            <person name="Klenk H.-P."/>
        </authorList>
    </citation>
    <scope>NUCLEOTIDE SEQUENCE</scope>
    <source>
        <strain evidence="1">DSM 46832</strain>
    </source>
</reference>
<gene>
    <name evidence="1" type="ORF">H4W31_002347</name>
</gene>
<dbReference type="EMBL" id="JADBEB010000001">
    <property type="protein sequence ID" value="MBE1486709.1"/>
    <property type="molecule type" value="Genomic_DNA"/>
</dbReference>
<protein>
    <submittedName>
        <fullName evidence="1">Uncharacterized protein</fullName>
    </submittedName>
</protein>
<proteinExistence type="predicted"/>
<dbReference type="InterPro" id="IPR045929">
    <property type="entry name" value="DUF6348"/>
</dbReference>
<keyword evidence="2" id="KW-1185">Reference proteome</keyword>
<evidence type="ECO:0000313" key="2">
    <source>
        <dbReference type="Proteomes" id="UP000649753"/>
    </source>
</evidence>
<dbReference type="Proteomes" id="UP000649753">
    <property type="component" value="Unassembled WGS sequence"/>
</dbReference>
<evidence type="ECO:0000313" key="1">
    <source>
        <dbReference type="EMBL" id="MBE1486709.1"/>
    </source>
</evidence>
<comment type="caution">
    <text evidence="1">The sequence shown here is derived from an EMBL/GenBank/DDBJ whole genome shotgun (WGS) entry which is preliminary data.</text>
</comment>
<accession>A0A927M300</accession>
<dbReference type="AlphaFoldDB" id="A0A927M300"/>
<organism evidence="1 2">
    <name type="scientific">Plantactinospora soyae</name>
    <dbReference type="NCBI Taxonomy" id="1544732"/>
    <lineage>
        <taxon>Bacteria</taxon>
        <taxon>Bacillati</taxon>
        <taxon>Actinomycetota</taxon>
        <taxon>Actinomycetes</taxon>
        <taxon>Micromonosporales</taxon>
        <taxon>Micromonosporaceae</taxon>
        <taxon>Plantactinospora</taxon>
    </lineage>
</organism>
<dbReference type="Pfam" id="PF19875">
    <property type="entry name" value="DUF6348"/>
    <property type="match status" value="1"/>
</dbReference>
<name>A0A927M300_9ACTN</name>
<dbReference type="RefSeq" id="WP_192766688.1">
    <property type="nucleotide sequence ID" value="NZ_JADBEB010000001.1"/>
</dbReference>